<sequence>MVVHVCIVSKHALENGAMVLVSL</sequence>
<organism evidence="1">
    <name type="scientific">Arundo donax</name>
    <name type="common">Giant reed</name>
    <name type="synonym">Donax arundinaceus</name>
    <dbReference type="NCBI Taxonomy" id="35708"/>
    <lineage>
        <taxon>Eukaryota</taxon>
        <taxon>Viridiplantae</taxon>
        <taxon>Streptophyta</taxon>
        <taxon>Embryophyta</taxon>
        <taxon>Tracheophyta</taxon>
        <taxon>Spermatophyta</taxon>
        <taxon>Magnoliopsida</taxon>
        <taxon>Liliopsida</taxon>
        <taxon>Poales</taxon>
        <taxon>Poaceae</taxon>
        <taxon>PACMAD clade</taxon>
        <taxon>Arundinoideae</taxon>
        <taxon>Arundineae</taxon>
        <taxon>Arundo</taxon>
    </lineage>
</organism>
<reference evidence="1" key="1">
    <citation type="submission" date="2014-09" db="EMBL/GenBank/DDBJ databases">
        <authorList>
            <person name="Magalhaes I.L.F."/>
            <person name="Oliveira U."/>
            <person name="Santos F.R."/>
            <person name="Vidigal T.H.D.A."/>
            <person name="Brescovit A.D."/>
            <person name="Santos A.J."/>
        </authorList>
    </citation>
    <scope>NUCLEOTIDE SEQUENCE</scope>
    <source>
        <tissue evidence="1">Shoot tissue taken approximately 20 cm above the soil surface</tissue>
    </source>
</reference>
<dbReference type="AlphaFoldDB" id="A0A0A9AK15"/>
<dbReference type="EMBL" id="GBRH01247712">
    <property type="protein sequence ID" value="JAD50183.1"/>
    <property type="molecule type" value="Transcribed_RNA"/>
</dbReference>
<accession>A0A0A9AK15</accession>
<name>A0A0A9AK15_ARUDO</name>
<proteinExistence type="predicted"/>
<evidence type="ECO:0000313" key="1">
    <source>
        <dbReference type="EMBL" id="JAD50183.1"/>
    </source>
</evidence>
<protein>
    <submittedName>
        <fullName evidence="1">Uncharacterized protein</fullName>
    </submittedName>
</protein>
<reference evidence="1" key="2">
    <citation type="journal article" date="2015" name="Data Brief">
        <title>Shoot transcriptome of the giant reed, Arundo donax.</title>
        <authorList>
            <person name="Barrero R.A."/>
            <person name="Guerrero F.D."/>
            <person name="Moolhuijzen P."/>
            <person name="Goolsby J.A."/>
            <person name="Tidwell J."/>
            <person name="Bellgard S.E."/>
            <person name="Bellgard M.I."/>
        </authorList>
    </citation>
    <scope>NUCLEOTIDE SEQUENCE</scope>
    <source>
        <tissue evidence="1">Shoot tissue taken approximately 20 cm above the soil surface</tissue>
    </source>
</reference>